<feature type="compositionally biased region" description="Polar residues" evidence="1">
    <location>
        <begin position="362"/>
        <end position="374"/>
    </location>
</feature>
<proteinExistence type="predicted"/>
<name>A0A8H3QGM0_9GLOM</name>
<comment type="caution">
    <text evidence="2">The sequence shown here is derived from an EMBL/GenBank/DDBJ whole genome shotgun (WGS) entry which is preliminary data.</text>
</comment>
<reference evidence="2" key="1">
    <citation type="submission" date="2019-10" db="EMBL/GenBank/DDBJ databases">
        <title>Conservation and host-specific expression of non-tandemly repeated heterogenous ribosome RNA gene in arbuscular mycorrhizal fungi.</title>
        <authorList>
            <person name="Maeda T."/>
            <person name="Kobayashi Y."/>
            <person name="Nakagawa T."/>
            <person name="Ezawa T."/>
            <person name="Yamaguchi K."/>
            <person name="Bino T."/>
            <person name="Nishimoto Y."/>
            <person name="Shigenobu S."/>
            <person name="Kawaguchi M."/>
        </authorList>
    </citation>
    <scope>NUCLEOTIDE SEQUENCE</scope>
    <source>
        <strain evidence="2">HR1</strain>
    </source>
</reference>
<evidence type="ECO:0000313" key="3">
    <source>
        <dbReference type="Proteomes" id="UP000615446"/>
    </source>
</evidence>
<evidence type="ECO:0000256" key="1">
    <source>
        <dbReference type="SAM" id="MobiDB-lite"/>
    </source>
</evidence>
<dbReference type="EMBL" id="BLAL01000039">
    <property type="protein sequence ID" value="GES78516.1"/>
    <property type="molecule type" value="Genomic_DNA"/>
</dbReference>
<gene>
    <name evidence="2" type="ORF">RCL2_000582200</name>
</gene>
<sequence>MEKQFYSKVCAVASIKFVIDDARRSSTRLQVDNRFSHNLATRAKLLLKDHEYVEKIKRNLKSISKDAPMSLKSAWKRDDVRALFSAVMTYCSDKFEKRFNKLMDDIARDRNKNHIISFKSFMISTSSIDVDNLDNAERHVTSRVCAEYYKKVKKSSKIPENFLRHVRKVGSYLGSLINIVKCVCKEFHKGQIANLELKVLEPIKTYQTISSWNTTIRSVVGSKEFKDFRNACLNDDDTKDDLEKIYGDPITTQLDSEINQCVCLHVEMNMLADIVSRGDKSRAFIAVSKDCCYLCELYIEFAQKQGYNIVVSGSHKKIYHAWKLPDIKDYTFWSNSVAYMITNLDLIIKNEVQEHNHLLAQSDSEGNSLDSSLTLDKEDRDDIDAVLAP</sequence>
<organism evidence="2 3">
    <name type="scientific">Rhizophagus clarus</name>
    <dbReference type="NCBI Taxonomy" id="94130"/>
    <lineage>
        <taxon>Eukaryota</taxon>
        <taxon>Fungi</taxon>
        <taxon>Fungi incertae sedis</taxon>
        <taxon>Mucoromycota</taxon>
        <taxon>Glomeromycotina</taxon>
        <taxon>Glomeromycetes</taxon>
        <taxon>Glomerales</taxon>
        <taxon>Glomeraceae</taxon>
        <taxon>Rhizophagus</taxon>
    </lineage>
</organism>
<dbReference type="OrthoDB" id="4851849at2759"/>
<protein>
    <submittedName>
        <fullName evidence="2">Uncharacterized protein</fullName>
    </submittedName>
</protein>
<accession>A0A8H3QGM0</accession>
<dbReference type="AlphaFoldDB" id="A0A8H3QGM0"/>
<dbReference type="Proteomes" id="UP000615446">
    <property type="component" value="Unassembled WGS sequence"/>
</dbReference>
<dbReference type="InterPro" id="IPR027796">
    <property type="entry name" value="OTT_1508_deam-like"/>
</dbReference>
<feature type="region of interest" description="Disordered" evidence="1">
    <location>
        <begin position="362"/>
        <end position="383"/>
    </location>
</feature>
<evidence type="ECO:0000313" key="2">
    <source>
        <dbReference type="EMBL" id="GES78516.1"/>
    </source>
</evidence>
<dbReference type="Pfam" id="PF14441">
    <property type="entry name" value="OTT_1508_deam"/>
    <property type="match status" value="1"/>
</dbReference>